<dbReference type="CDD" id="cd04301">
    <property type="entry name" value="NAT_SF"/>
    <property type="match status" value="1"/>
</dbReference>
<keyword evidence="1 4" id="KW-0808">Transferase</keyword>
<keyword evidence="2" id="KW-0012">Acyltransferase</keyword>
<comment type="caution">
    <text evidence="4">The sequence shown here is derived from an EMBL/GenBank/DDBJ whole genome shotgun (WGS) entry which is preliminary data.</text>
</comment>
<name>A0A6L3V561_9BACI</name>
<organism evidence="4 5">
    <name type="scientific">Cytobacillus depressus</name>
    <dbReference type="NCBI Taxonomy" id="1602942"/>
    <lineage>
        <taxon>Bacteria</taxon>
        <taxon>Bacillati</taxon>
        <taxon>Bacillota</taxon>
        <taxon>Bacilli</taxon>
        <taxon>Bacillales</taxon>
        <taxon>Bacillaceae</taxon>
        <taxon>Cytobacillus</taxon>
    </lineage>
</organism>
<feature type="domain" description="N-acetyltransferase" evidence="3">
    <location>
        <begin position="7"/>
        <end position="144"/>
    </location>
</feature>
<evidence type="ECO:0000256" key="1">
    <source>
        <dbReference type="ARBA" id="ARBA00022679"/>
    </source>
</evidence>
<evidence type="ECO:0000313" key="5">
    <source>
        <dbReference type="Proteomes" id="UP000481030"/>
    </source>
</evidence>
<gene>
    <name evidence="4" type="ORF">F7731_15675</name>
</gene>
<dbReference type="Gene3D" id="3.40.630.30">
    <property type="match status" value="1"/>
</dbReference>
<dbReference type="GO" id="GO:0016747">
    <property type="term" value="F:acyltransferase activity, transferring groups other than amino-acyl groups"/>
    <property type="evidence" value="ECO:0007669"/>
    <property type="project" value="InterPro"/>
</dbReference>
<sequence>MTNLNLIKNYQENEKMRNSFFDLATQVFGIHFHSWYEHGFWTEKYIPYSLAAGNKIIANVSINLINLIVSGEKKSALQVGTVMTHPDYRKKGLSTKLMNHILNEFAGKYDFMYLLANHNVLNFYPKFGFRPVQEYQYSMEFTNNQPVHSEIRKLDGKNRKDLQFIYDFSSERIPLSKTFGTENTQELLMFYCMNVFSNDVYYIENEDMIVLYKIEENEIHIFDLVSKKGIIIEVVLSKLTNKGTYKVFFHYTPEYEGIKFEKQLYTGSEVLFVREGEQDTFPKFIKHPLTSQA</sequence>
<dbReference type="InterPro" id="IPR000182">
    <property type="entry name" value="GNAT_dom"/>
</dbReference>
<evidence type="ECO:0000313" key="4">
    <source>
        <dbReference type="EMBL" id="KAB2333297.1"/>
    </source>
</evidence>
<reference evidence="4 5" key="1">
    <citation type="journal article" date="2016" name="Antonie Van Leeuwenhoek">
        <title>Bacillus depressus sp. nov., isolated from soil of a sunflower field.</title>
        <authorList>
            <person name="Wei X."/>
            <person name="Xin D."/>
            <person name="Xin Y."/>
            <person name="Zhang H."/>
            <person name="Wang T."/>
            <person name="Zhang J."/>
        </authorList>
    </citation>
    <scope>NUCLEOTIDE SEQUENCE [LARGE SCALE GENOMIC DNA]</scope>
    <source>
        <strain evidence="4 5">BZ1</strain>
    </source>
</reference>
<dbReference type="InterPro" id="IPR016181">
    <property type="entry name" value="Acyl_CoA_acyltransferase"/>
</dbReference>
<evidence type="ECO:0000259" key="3">
    <source>
        <dbReference type="PROSITE" id="PS51186"/>
    </source>
</evidence>
<dbReference type="Proteomes" id="UP000481030">
    <property type="component" value="Unassembled WGS sequence"/>
</dbReference>
<dbReference type="PANTHER" id="PTHR43420">
    <property type="entry name" value="ACETYLTRANSFERASE"/>
    <property type="match status" value="1"/>
</dbReference>
<dbReference type="RefSeq" id="WP_151535721.1">
    <property type="nucleotide sequence ID" value="NZ_WBOS01000007.1"/>
</dbReference>
<dbReference type="OrthoDB" id="9804948at2"/>
<dbReference type="Pfam" id="PF13527">
    <property type="entry name" value="Acetyltransf_9"/>
    <property type="match status" value="1"/>
</dbReference>
<dbReference type="InterPro" id="IPR050680">
    <property type="entry name" value="YpeA/RimI_acetyltransf"/>
</dbReference>
<accession>A0A6L3V561</accession>
<dbReference type="EMBL" id="WBOS01000007">
    <property type="protein sequence ID" value="KAB2333297.1"/>
    <property type="molecule type" value="Genomic_DNA"/>
</dbReference>
<keyword evidence="5" id="KW-1185">Reference proteome</keyword>
<dbReference type="PROSITE" id="PS51186">
    <property type="entry name" value="GNAT"/>
    <property type="match status" value="1"/>
</dbReference>
<dbReference type="PANTHER" id="PTHR43420:SF31">
    <property type="entry name" value="ACETYLTRANSFERASE"/>
    <property type="match status" value="1"/>
</dbReference>
<dbReference type="SUPFAM" id="SSF55729">
    <property type="entry name" value="Acyl-CoA N-acyltransferases (Nat)"/>
    <property type="match status" value="1"/>
</dbReference>
<proteinExistence type="predicted"/>
<protein>
    <submittedName>
        <fullName evidence="4">GNAT family N-acetyltransferase</fullName>
    </submittedName>
</protein>
<evidence type="ECO:0000256" key="2">
    <source>
        <dbReference type="ARBA" id="ARBA00023315"/>
    </source>
</evidence>
<dbReference type="AlphaFoldDB" id="A0A6L3V561"/>